<dbReference type="OMA" id="WESELLM"/>
<keyword evidence="7" id="KW-1185">Reference proteome</keyword>
<keyword evidence="3 6" id="KW-0812">Transmembrane</keyword>
<feature type="transmembrane region" description="Helical" evidence="6">
    <location>
        <begin position="150"/>
        <end position="172"/>
    </location>
</feature>
<dbReference type="InterPro" id="IPR029058">
    <property type="entry name" value="AB_hydrolase_fold"/>
</dbReference>
<comment type="subcellular location">
    <subcellularLocation>
        <location evidence="1">Membrane</location>
        <topology evidence="1">Multi-pass membrane protein</topology>
    </subcellularLocation>
</comment>
<dbReference type="Proteomes" id="UP000887565">
    <property type="component" value="Unplaced"/>
</dbReference>
<name>A0A915KAV5_ROMCU</name>
<evidence type="ECO:0000313" key="7">
    <source>
        <dbReference type="Proteomes" id="UP000887565"/>
    </source>
</evidence>
<protein>
    <submittedName>
        <fullName evidence="8">Transmembrane and coiled-coil domain-containing protein 4</fullName>
    </submittedName>
</protein>
<feature type="transmembrane region" description="Helical" evidence="6">
    <location>
        <begin position="41"/>
        <end position="60"/>
    </location>
</feature>
<feature type="transmembrane region" description="Helical" evidence="6">
    <location>
        <begin position="123"/>
        <end position="144"/>
    </location>
</feature>
<dbReference type="AlphaFoldDB" id="A0A915KAV5"/>
<feature type="transmembrane region" description="Helical" evidence="6">
    <location>
        <begin position="12"/>
        <end position="35"/>
    </location>
</feature>
<dbReference type="InterPro" id="IPR007941">
    <property type="entry name" value="DUF726"/>
</dbReference>
<keyword evidence="5 6" id="KW-0472">Membrane</keyword>
<dbReference type="WBParaSite" id="nRc.2.0.1.t35837-RA">
    <property type="protein sequence ID" value="nRc.2.0.1.t35837-RA"/>
    <property type="gene ID" value="nRc.2.0.1.g35837"/>
</dbReference>
<organism evidence="7 8">
    <name type="scientific">Romanomermis culicivorax</name>
    <name type="common">Nematode worm</name>
    <dbReference type="NCBI Taxonomy" id="13658"/>
    <lineage>
        <taxon>Eukaryota</taxon>
        <taxon>Metazoa</taxon>
        <taxon>Ecdysozoa</taxon>
        <taxon>Nematoda</taxon>
        <taxon>Enoplea</taxon>
        <taxon>Dorylaimia</taxon>
        <taxon>Mermithida</taxon>
        <taxon>Mermithoidea</taxon>
        <taxon>Mermithidae</taxon>
        <taxon>Romanomermis</taxon>
    </lineage>
</organism>
<evidence type="ECO:0000256" key="6">
    <source>
        <dbReference type="SAM" id="Phobius"/>
    </source>
</evidence>
<dbReference type="Pfam" id="PF05277">
    <property type="entry name" value="DUF726"/>
    <property type="match status" value="1"/>
</dbReference>
<evidence type="ECO:0000256" key="2">
    <source>
        <dbReference type="ARBA" id="ARBA00009824"/>
    </source>
</evidence>
<sequence>MYGAIRCRTARLTGGFAAPIFAGGVAMLAGSTAAAGIATTAGAAILGSVFGVAGAGLAGYKMNRRVGAIEEFSIETLSRGKSLHISLVVSGWITEENEDSFRSAWRNLNDSAEQYCLRYESKYLLQLGQAFDYIMTFAVSYAIQQTLMETALAGIVSALAWPLSILTVGNVVDNPWNVGVRRSTEVGEHLAHLLLSRQHGNRPITLMGFSLGARVVYHCLLEMTKHDQRAVGLVEDVVLLGAPVTGSPGDWKKISSVVAGRVINGYCRIE</sequence>
<proteinExistence type="inferred from homology"/>
<evidence type="ECO:0000256" key="3">
    <source>
        <dbReference type="ARBA" id="ARBA00022692"/>
    </source>
</evidence>
<dbReference type="GO" id="GO:0016020">
    <property type="term" value="C:membrane"/>
    <property type="evidence" value="ECO:0007669"/>
    <property type="project" value="UniProtKB-SubCell"/>
</dbReference>
<accession>A0A915KAV5</accession>
<dbReference type="PANTHER" id="PTHR17920:SF3">
    <property type="entry name" value="TRANSMEMBRANE AND COILED-COIL DOMAIN-CONTAINING PROTEIN 4"/>
    <property type="match status" value="1"/>
</dbReference>
<dbReference type="SUPFAM" id="SSF53474">
    <property type="entry name" value="alpha/beta-Hydrolases"/>
    <property type="match status" value="1"/>
</dbReference>
<reference evidence="8" key="1">
    <citation type="submission" date="2022-11" db="UniProtKB">
        <authorList>
            <consortium name="WormBaseParasite"/>
        </authorList>
    </citation>
    <scope>IDENTIFICATION</scope>
</reference>
<keyword evidence="4 6" id="KW-1133">Transmembrane helix</keyword>
<dbReference type="PANTHER" id="PTHR17920">
    <property type="entry name" value="TRANSMEMBRANE AND COILED-COIL DOMAIN-CONTAINING PROTEIN 4 TMCO4"/>
    <property type="match status" value="1"/>
</dbReference>
<comment type="similarity">
    <text evidence="2">Belongs to the TMCO4 family.</text>
</comment>
<evidence type="ECO:0000313" key="8">
    <source>
        <dbReference type="WBParaSite" id="nRc.2.0.1.t35837-RA"/>
    </source>
</evidence>
<evidence type="ECO:0000256" key="5">
    <source>
        <dbReference type="ARBA" id="ARBA00023136"/>
    </source>
</evidence>
<evidence type="ECO:0000256" key="4">
    <source>
        <dbReference type="ARBA" id="ARBA00022989"/>
    </source>
</evidence>
<evidence type="ECO:0000256" key="1">
    <source>
        <dbReference type="ARBA" id="ARBA00004141"/>
    </source>
</evidence>